<dbReference type="Proteomes" id="UP001487305">
    <property type="component" value="Unassembled WGS sequence"/>
</dbReference>
<dbReference type="SUPFAM" id="SSF55154">
    <property type="entry name" value="CYTH-like phosphatases"/>
    <property type="match status" value="1"/>
</dbReference>
<dbReference type="InterPro" id="IPR018966">
    <property type="entry name" value="VTC_domain"/>
</dbReference>
<evidence type="ECO:0000313" key="2">
    <source>
        <dbReference type="EMBL" id="MEQ3362032.1"/>
    </source>
</evidence>
<organism evidence="2 3">
    <name type="scientific">Raoultibacter massiliensis</name>
    <dbReference type="NCBI Taxonomy" id="1852371"/>
    <lineage>
        <taxon>Bacteria</taxon>
        <taxon>Bacillati</taxon>
        <taxon>Actinomycetota</taxon>
        <taxon>Coriobacteriia</taxon>
        <taxon>Eggerthellales</taxon>
        <taxon>Eggerthellaceae</taxon>
        <taxon>Raoultibacter</taxon>
    </lineage>
</organism>
<dbReference type="Gene3D" id="3.20.100.30">
    <property type="entry name" value="VTC, catalytic tunnel domain"/>
    <property type="match status" value="1"/>
</dbReference>
<dbReference type="RefSeq" id="WP_349227173.1">
    <property type="nucleotide sequence ID" value="NZ_JBBNOP010000002.1"/>
</dbReference>
<comment type="caution">
    <text evidence="2">The sequence shown here is derived from an EMBL/GenBank/DDBJ whole genome shotgun (WGS) entry which is preliminary data.</text>
</comment>
<protein>
    <submittedName>
        <fullName evidence="2">Polyphosphate polymerase domain-containing protein</fullName>
    </submittedName>
</protein>
<reference evidence="2 3" key="1">
    <citation type="submission" date="2024-04" db="EMBL/GenBank/DDBJ databases">
        <title>Human intestinal bacterial collection.</title>
        <authorList>
            <person name="Pauvert C."/>
            <person name="Hitch T.C.A."/>
            <person name="Clavel T."/>
        </authorList>
    </citation>
    <scope>NUCLEOTIDE SEQUENCE [LARGE SCALE GENOMIC DNA]</scope>
    <source>
        <strain evidence="2 3">CLA-KB-H42</strain>
    </source>
</reference>
<name>A0ABV1JAC8_9ACTN</name>
<accession>A0ABV1JAC8</accession>
<dbReference type="Pfam" id="PF09359">
    <property type="entry name" value="VTC"/>
    <property type="match status" value="1"/>
</dbReference>
<gene>
    <name evidence="2" type="ORF">AAA083_03460</name>
</gene>
<evidence type="ECO:0000313" key="3">
    <source>
        <dbReference type="Proteomes" id="UP001487305"/>
    </source>
</evidence>
<evidence type="ECO:0000259" key="1">
    <source>
        <dbReference type="Pfam" id="PF09359"/>
    </source>
</evidence>
<dbReference type="EMBL" id="JBBNOP010000002">
    <property type="protein sequence ID" value="MEQ3362032.1"/>
    <property type="molecule type" value="Genomic_DNA"/>
</dbReference>
<sequence length="272" mass="30605">MTAFSDVFARKEMKYRLDSGQYDLLLAAVRSRLVPSEYGFSTVRSLYFDTPHYGLIEHSLDKPIYKEKLRLRVYGEPADDVQAFVEIKKKFKGVVYKRRVSMTLAAARMYLSGESYECACRAAPIFDQQAAAQSLSPRSIQVAREIDFFRERYESLAPSMLVVCDRWAYADPLGGELRITFDANIVADPEAKDLRGSCNPPLLLGPGEVIMEIKNAGPLPPWLASELSAHRAYPQSFSKYGTAYLSLLAAAREAKVSRGRHVRVNERSRTCA</sequence>
<dbReference type="CDD" id="cd07750">
    <property type="entry name" value="PolyPPase_VTC_like"/>
    <property type="match status" value="1"/>
</dbReference>
<keyword evidence="3" id="KW-1185">Reference proteome</keyword>
<feature type="domain" description="VTC" evidence="1">
    <location>
        <begin position="10"/>
        <end position="247"/>
    </location>
</feature>
<proteinExistence type="predicted"/>
<dbReference type="InterPro" id="IPR042267">
    <property type="entry name" value="VTC_sf"/>
</dbReference>
<dbReference type="InterPro" id="IPR033469">
    <property type="entry name" value="CYTH-like_dom_sf"/>
</dbReference>